<dbReference type="FunFam" id="3.40.50.720:FF:000084">
    <property type="entry name" value="Short-chain dehydrogenase reductase"/>
    <property type="match status" value="1"/>
</dbReference>
<organism evidence="3">
    <name type="scientific">Daucus carota subsp. sativus</name>
    <name type="common">Carrot</name>
    <dbReference type="NCBI Taxonomy" id="79200"/>
    <lineage>
        <taxon>Eukaryota</taxon>
        <taxon>Viridiplantae</taxon>
        <taxon>Streptophyta</taxon>
        <taxon>Embryophyta</taxon>
        <taxon>Tracheophyta</taxon>
        <taxon>Spermatophyta</taxon>
        <taxon>Magnoliopsida</taxon>
        <taxon>eudicotyledons</taxon>
        <taxon>Gunneridae</taxon>
        <taxon>Pentapetalae</taxon>
        <taxon>asterids</taxon>
        <taxon>campanulids</taxon>
        <taxon>Apiales</taxon>
        <taxon>Apiaceae</taxon>
        <taxon>Apioideae</taxon>
        <taxon>Scandiceae</taxon>
        <taxon>Daucinae</taxon>
        <taxon>Daucus</taxon>
        <taxon>Daucus sect. Daucus</taxon>
    </lineage>
</organism>
<evidence type="ECO:0008006" key="4">
    <source>
        <dbReference type="Google" id="ProtNLM"/>
    </source>
</evidence>
<dbReference type="Pfam" id="PF13561">
    <property type="entry name" value="adh_short_C2"/>
    <property type="match status" value="2"/>
</dbReference>
<evidence type="ECO:0000256" key="2">
    <source>
        <dbReference type="ARBA" id="ARBA00023002"/>
    </source>
</evidence>
<dbReference type="EMBL" id="LNRQ01000003">
    <property type="protein sequence ID" value="KZN02919.1"/>
    <property type="molecule type" value="Genomic_DNA"/>
</dbReference>
<dbReference type="PANTHER" id="PTHR43180">
    <property type="entry name" value="3-OXOACYL-(ACYL-CARRIER-PROTEIN) REDUCTASE (AFU_ORTHOLOGUE AFUA_6G11210)"/>
    <property type="match status" value="1"/>
</dbReference>
<dbReference type="AlphaFoldDB" id="A0A166BV74"/>
<sequence length="328" mass="34634">MVPARRGSILFTSSVASVTYGDVPHVYSASKHAVLGLAKNLCVEMGSHGVRVNCVSPFGVVTPMLMQGLGMSDKGKVEEFVAGIANLKEATVEAEDVAAAALYLGSDEAKYVSGMNLVVDGGYSTTNVALKQSFQKISRCQEVTNLTMIDDPLIQALIYVRVTGVVILQSVFDTNVLGAFLCAKHACRVMVPARRGSILFTSSVASVVHGDVPHAYCASKHAVLGLAKNLCVEMGSHGVRVNCVSPFGVVTPMLMKGLGMSDKEKVEDFIAEIANLKEATVEAEDVAAAALYLGSDEAKYVSGVNLVVDGGYSTTNIALKESLKKMSF</sequence>
<keyword evidence="2" id="KW-0560">Oxidoreductase</keyword>
<dbReference type="PANTHER" id="PTHR43180:SF61">
    <property type="entry name" value="SECOISOLARICIRESINOL DEHYDROGENASE"/>
    <property type="match status" value="1"/>
</dbReference>
<dbReference type="Gene3D" id="3.40.50.720">
    <property type="entry name" value="NAD(P)-binding Rossmann-like Domain"/>
    <property type="match status" value="2"/>
</dbReference>
<dbReference type="PRINTS" id="PR00081">
    <property type="entry name" value="GDHRDH"/>
</dbReference>
<dbReference type="OMA" id="CVEMGSH"/>
<evidence type="ECO:0000313" key="3">
    <source>
        <dbReference type="EMBL" id="KZN02919.1"/>
    </source>
</evidence>
<evidence type="ECO:0000256" key="1">
    <source>
        <dbReference type="ARBA" id="ARBA00006484"/>
    </source>
</evidence>
<comment type="caution">
    <text evidence="3">The sequence shown here is derived from an EMBL/GenBank/DDBJ whole genome shotgun (WGS) entry which is preliminary data.</text>
</comment>
<dbReference type="Gramene" id="KZN02919">
    <property type="protein sequence ID" value="KZN02919"/>
    <property type="gene ID" value="DCAR_011675"/>
</dbReference>
<dbReference type="SUPFAM" id="SSF51735">
    <property type="entry name" value="NAD(P)-binding Rossmann-fold domains"/>
    <property type="match status" value="2"/>
</dbReference>
<protein>
    <recommendedName>
        <fullName evidence="4">Secoisolariciresinol dehydrogenase</fullName>
    </recommendedName>
</protein>
<proteinExistence type="inferred from homology"/>
<dbReference type="GO" id="GO:0016616">
    <property type="term" value="F:oxidoreductase activity, acting on the CH-OH group of donors, NAD or NADP as acceptor"/>
    <property type="evidence" value="ECO:0007669"/>
    <property type="project" value="UniProtKB-ARBA"/>
</dbReference>
<dbReference type="InterPro" id="IPR002347">
    <property type="entry name" value="SDR_fam"/>
</dbReference>
<gene>
    <name evidence="3" type="ORF">DCAR_011675</name>
</gene>
<comment type="similarity">
    <text evidence="1">Belongs to the short-chain dehydrogenases/reductases (SDR) family.</text>
</comment>
<dbReference type="InterPro" id="IPR036291">
    <property type="entry name" value="NAD(P)-bd_dom_sf"/>
</dbReference>
<reference evidence="3" key="1">
    <citation type="journal article" date="2016" name="Nat. Genet.">
        <title>A high-quality carrot genome assembly provides new insights into carotenoid accumulation and asterid genome evolution.</title>
        <authorList>
            <person name="Iorizzo M."/>
            <person name="Ellison S."/>
            <person name="Senalik D."/>
            <person name="Zeng P."/>
            <person name="Satapoomin P."/>
            <person name="Huang J."/>
            <person name="Bowman M."/>
            <person name="Iovene M."/>
            <person name="Sanseverino W."/>
            <person name="Cavagnaro P."/>
            <person name="Yildiz M."/>
            <person name="Macko-Podgorni A."/>
            <person name="Moranska E."/>
            <person name="Grzebelus E."/>
            <person name="Grzebelus D."/>
            <person name="Ashrafi H."/>
            <person name="Zheng Z."/>
            <person name="Cheng S."/>
            <person name="Spooner D."/>
            <person name="Van Deynze A."/>
            <person name="Simon P."/>
        </authorList>
    </citation>
    <scope>NUCLEOTIDE SEQUENCE [LARGE SCALE GENOMIC DNA]</scope>
    <source>
        <tissue evidence="3">Leaf</tissue>
    </source>
</reference>
<accession>A0A166BV74</accession>
<dbReference type="STRING" id="79200.A0A166BV74"/>
<name>A0A166BV74_DAUCS</name>